<evidence type="ECO:0000256" key="4">
    <source>
        <dbReference type="ARBA" id="ARBA00022771"/>
    </source>
</evidence>
<dbReference type="PROSITE" id="PS50089">
    <property type="entry name" value="ZF_RING_2"/>
    <property type="match status" value="1"/>
</dbReference>
<dbReference type="Gene3D" id="3.30.40.10">
    <property type="entry name" value="Zinc/RING finger domain, C3HC4 (zinc finger)"/>
    <property type="match status" value="1"/>
</dbReference>
<reference evidence="8" key="1">
    <citation type="journal article" date="2014" name="Nat. Commun.">
        <title>The tobacco genome sequence and its comparison with those of tomato and potato.</title>
        <authorList>
            <person name="Sierro N."/>
            <person name="Battey J.N."/>
            <person name="Ouadi S."/>
            <person name="Bakaher N."/>
            <person name="Bovet L."/>
            <person name="Willig A."/>
            <person name="Goepfert S."/>
            <person name="Peitsch M.C."/>
            <person name="Ivanov N.V."/>
        </authorList>
    </citation>
    <scope>NUCLEOTIDE SEQUENCE [LARGE SCALE GENOMIC DNA]</scope>
</reference>
<dbReference type="Pfam" id="PF13639">
    <property type="entry name" value="zf-RING_2"/>
    <property type="match status" value="1"/>
</dbReference>
<dbReference type="RefSeq" id="XP_016512607.1">
    <property type="nucleotide sequence ID" value="XM_016657121.1"/>
</dbReference>
<keyword evidence="3" id="KW-0479">Metal-binding</keyword>
<evidence type="ECO:0000313" key="9">
    <source>
        <dbReference type="RefSeq" id="XP_016512607.1"/>
    </source>
</evidence>
<proteinExistence type="predicted"/>
<dbReference type="AlphaFoldDB" id="A0A1S4DGJ1"/>
<evidence type="ECO:0000256" key="1">
    <source>
        <dbReference type="ARBA" id="ARBA00000900"/>
    </source>
</evidence>
<dbReference type="GO" id="GO:0016567">
    <property type="term" value="P:protein ubiquitination"/>
    <property type="evidence" value="ECO:0000318"/>
    <property type="project" value="GO_Central"/>
</dbReference>
<dbReference type="PANTHER" id="PTHR15710:SF184">
    <property type="entry name" value="RING_U-BOX SUPERFAMILY PROTEIN"/>
    <property type="match status" value="1"/>
</dbReference>
<dbReference type="InterPro" id="IPR013083">
    <property type="entry name" value="Znf_RING/FYVE/PHD"/>
</dbReference>
<dbReference type="PaxDb" id="4097-A0A1S4DGJ1"/>
<dbReference type="SMR" id="A0A1S4DGJ1"/>
<dbReference type="EC" id="2.3.2.27" evidence="2"/>
<keyword evidence="8" id="KW-1185">Reference proteome</keyword>
<dbReference type="InterPro" id="IPR001841">
    <property type="entry name" value="Znf_RING"/>
</dbReference>
<accession>A0A1S4DGJ1</accession>
<protein>
    <recommendedName>
        <fullName evidence="2">RING-type E3 ubiquitin transferase</fullName>
        <ecNumber evidence="2">2.3.2.27</ecNumber>
    </recommendedName>
</protein>
<name>A0A1S4DGJ1_TOBAC</name>
<dbReference type="PANTHER" id="PTHR15710">
    <property type="entry name" value="E3 UBIQUITIN-PROTEIN LIGASE PRAJA"/>
    <property type="match status" value="1"/>
</dbReference>
<organism evidence="8 9">
    <name type="scientific">Nicotiana tabacum</name>
    <name type="common">Common tobacco</name>
    <dbReference type="NCBI Taxonomy" id="4097"/>
    <lineage>
        <taxon>Eukaryota</taxon>
        <taxon>Viridiplantae</taxon>
        <taxon>Streptophyta</taxon>
        <taxon>Embryophyta</taxon>
        <taxon>Tracheophyta</taxon>
        <taxon>Spermatophyta</taxon>
        <taxon>Magnoliopsida</taxon>
        <taxon>eudicotyledons</taxon>
        <taxon>Gunneridae</taxon>
        <taxon>Pentapetalae</taxon>
        <taxon>asterids</taxon>
        <taxon>lamiids</taxon>
        <taxon>Solanales</taxon>
        <taxon>Solanaceae</taxon>
        <taxon>Nicotianoideae</taxon>
        <taxon>Nicotianeae</taxon>
        <taxon>Nicotiana</taxon>
    </lineage>
</organism>
<comment type="catalytic activity">
    <reaction evidence="1">
        <text>S-ubiquitinyl-[E2 ubiquitin-conjugating enzyme]-L-cysteine + [acceptor protein]-L-lysine = [E2 ubiquitin-conjugating enzyme]-L-cysteine + N(6)-ubiquitinyl-[acceptor protein]-L-lysine.</text>
        <dbReference type="EC" id="2.3.2.27"/>
    </reaction>
</comment>
<evidence type="ECO:0000256" key="6">
    <source>
        <dbReference type="PROSITE-ProRule" id="PRU00175"/>
    </source>
</evidence>
<dbReference type="SMART" id="SM00744">
    <property type="entry name" value="RINGv"/>
    <property type="match status" value="1"/>
</dbReference>
<dbReference type="GO" id="GO:0008270">
    <property type="term" value="F:zinc ion binding"/>
    <property type="evidence" value="ECO:0007669"/>
    <property type="project" value="UniProtKB-KW"/>
</dbReference>
<dbReference type="GO" id="GO:0005737">
    <property type="term" value="C:cytoplasm"/>
    <property type="evidence" value="ECO:0000318"/>
    <property type="project" value="GO_Central"/>
</dbReference>
<dbReference type="OMA" id="SHVYHGN"/>
<dbReference type="Proteomes" id="UP000790787">
    <property type="component" value="Chromosome 4"/>
</dbReference>
<dbReference type="GeneID" id="107829664"/>
<dbReference type="GO" id="GO:0061630">
    <property type="term" value="F:ubiquitin protein ligase activity"/>
    <property type="evidence" value="ECO:0000318"/>
    <property type="project" value="GO_Central"/>
</dbReference>
<reference evidence="9" key="2">
    <citation type="submission" date="2025-08" db="UniProtKB">
        <authorList>
            <consortium name="RefSeq"/>
        </authorList>
    </citation>
    <scope>IDENTIFICATION</scope>
    <source>
        <tissue evidence="9">Leaf</tissue>
    </source>
</reference>
<gene>
    <name evidence="9" type="primary">LOC107829664</name>
</gene>
<dbReference type="InterPro" id="IPR011016">
    <property type="entry name" value="Znf_RING-CH"/>
</dbReference>
<evidence type="ECO:0000313" key="8">
    <source>
        <dbReference type="Proteomes" id="UP000790787"/>
    </source>
</evidence>
<evidence type="ECO:0000256" key="2">
    <source>
        <dbReference type="ARBA" id="ARBA00012483"/>
    </source>
</evidence>
<dbReference type="OrthoDB" id="1149625at2759"/>
<dbReference type="STRING" id="4097.A0A1S4DGJ1"/>
<feature type="domain" description="RING-type" evidence="7">
    <location>
        <begin position="182"/>
        <end position="223"/>
    </location>
</feature>
<dbReference type="SUPFAM" id="SSF57850">
    <property type="entry name" value="RING/U-box"/>
    <property type="match status" value="1"/>
</dbReference>
<evidence type="ECO:0000256" key="3">
    <source>
        <dbReference type="ARBA" id="ARBA00022723"/>
    </source>
</evidence>
<evidence type="ECO:0000259" key="7">
    <source>
        <dbReference type="PROSITE" id="PS50089"/>
    </source>
</evidence>
<keyword evidence="5" id="KW-0862">Zinc</keyword>
<keyword evidence="4 6" id="KW-0863">Zinc-finger</keyword>
<dbReference type="KEGG" id="nta:107829664"/>
<dbReference type="SMART" id="SM00184">
    <property type="entry name" value="RING"/>
    <property type="match status" value="1"/>
</dbReference>
<sequence>MDYAPVVNDTCYAYEDESLDISCVEPTRYDQFFIKIEVEFRKLPEQDQDNDEPDFSRLEITRKTEIFLERCNRMPYNNLSLHSVTRMLDIMGVQVYDHEYMFYRMLLCADKIVNEPHNRNKKILPMKVFITIAVNYSLEEPDDSFVLIHTNTVQFKAIPAGNKYVEGLEKVRIEETELGRECVICMEKMEVGSEARKMPCSHVYHGNCIMNWLVVKRVCPLCRFVLPSRMRIQNLE</sequence>
<evidence type="ECO:0000256" key="5">
    <source>
        <dbReference type="ARBA" id="ARBA00022833"/>
    </source>
</evidence>